<comment type="similarity">
    <text evidence="2">Belongs to the mitochondrion-specific ribosomal protein mS23 family.</text>
</comment>
<dbReference type="EMBL" id="HBUF01644287">
    <property type="protein sequence ID" value="CAG6785556.1"/>
    <property type="molecule type" value="Transcribed_RNA"/>
</dbReference>
<dbReference type="EMBL" id="HBUF01348886">
    <property type="protein sequence ID" value="CAG6712027.1"/>
    <property type="molecule type" value="Transcribed_RNA"/>
</dbReference>
<evidence type="ECO:0000313" key="8">
    <source>
        <dbReference type="EMBL" id="CAG6684973.1"/>
    </source>
</evidence>
<keyword evidence="4" id="KW-0496">Mitochondrion</keyword>
<dbReference type="GO" id="GO:0005840">
    <property type="term" value="C:ribosome"/>
    <property type="evidence" value="ECO:0007669"/>
    <property type="project" value="UniProtKB-KW"/>
</dbReference>
<dbReference type="GO" id="GO:0003735">
    <property type="term" value="F:structural constituent of ribosome"/>
    <property type="evidence" value="ECO:0007669"/>
    <property type="project" value="InterPro"/>
</dbReference>
<dbReference type="Pfam" id="PF10484">
    <property type="entry name" value="MRP-S23"/>
    <property type="match status" value="1"/>
</dbReference>
<dbReference type="PANTHER" id="PTHR15925">
    <property type="entry name" value="MITOCHONDRIAL RIBOSOMAL PROTEIN S23"/>
    <property type="match status" value="1"/>
</dbReference>
<accession>A0A8D8X5S8</accession>
<dbReference type="InterPro" id="IPR059242">
    <property type="entry name" value="mS23_dom"/>
</dbReference>
<evidence type="ECO:0000256" key="6">
    <source>
        <dbReference type="ARBA" id="ARBA00035137"/>
    </source>
</evidence>
<evidence type="ECO:0000256" key="4">
    <source>
        <dbReference type="ARBA" id="ARBA00023128"/>
    </source>
</evidence>
<keyword evidence="5" id="KW-0687">Ribonucleoprotein</keyword>
<comment type="subcellular location">
    <subcellularLocation>
        <location evidence="1">Mitochondrion</location>
    </subcellularLocation>
</comment>
<evidence type="ECO:0000256" key="3">
    <source>
        <dbReference type="ARBA" id="ARBA00022980"/>
    </source>
</evidence>
<dbReference type="PANTHER" id="PTHR15925:SF2">
    <property type="entry name" value="SMALL RIBOSOMAL SUBUNIT PROTEIN MS23"/>
    <property type="match status" value="1"/>
</dbReference>
<reference evidence="8" key="1">
    <citation type="submission" date="2021-05" db="EMBL/GenBank/DDBJ databases">
        <authorList>
            <person name="Alioto T."/>
            <person name="Alioto T."/>
            <person name="Gomez Garrido J."/>
        </authorList>
    </citation>
    <scope>NUCLEOTIDE SEQUENCE</scope>
</reference>
<dbReference type="AlphaFoldDB" id="A0A8D8X5S8"/>
<dbReference type="InterPro" id="IPR023611">
    <property type="entry name" value="mS23_dom_met"/>
</dbReference>
<dbReference type="EMBL" id="HBUF01270269">
    <property type="protein sequence ID" value="CAG6684969.1"/>
    <property type="molecule type" value="Transcribed_RNA"/>
</dbReference>
<dbReference type="EMBL" id="HBUF01270268">
    <property type="protein sequence ID" value="CAG6684965.1"/>
    <property type="molecule type" value="Transcribed_RNA"/>
</dbReference>
<dbReference type="GO" id="GO:0006412">
    <property type="term" value="P:translation"/>
    <property type="evidence" value="ECO:0007669"/>
    <property type="project" value="InterPro"/>
</dbReference>
<dbReference type="EMBL" id="HBUF01348887">
    <property type="protein sequence ID" value="CAG6712028.1"/>
    <property type="molecule type" value="Transcribed_RNA"/>
</dbReference>
<proteinExistence type="inferred from homology"/>
<evidence type="ECO:0000256" key="1">
    <source>
        <dbReference type="ARBA" id="ARBA00004173"/>
    </source>
</evidence>
<feature type="domain" description="Small ribosomal subunit protein mS23 conserved" evidence="7">
    <location>
        <begin position="2"/>
        <end position="126"/>
    </location>
</feature>
<evidence type="ECO:0000256" key="5">
    <source>
        <dbReference type="ARBA" id="ARBA00023274"/>
    </source>
</evidence>
<dbReference type="GO" id="GO:0005739">
    <property type="term" value="C:mitochondrion"/>
    <property type="evidence" value="ECO:0007669"/>
    <property type="project" value="InterPro"/>
</dbReference>
<dbReference type="InterPro" id="IPR019520">
    <property type="entry name" value="Ribosomal_mS23_met"/>
</dbReference>
<sequence>MASSRLEKVGTIFSRVTGLLRAGAMDVKEKPIWYDVYRAFPPKIEPLFSKPIENVPLREIIYPEDSIRAKLHKTLGKKLPAYNLLDKTHPTVSQKIIIQTIQNQKENSSLTEDEALTKAIESYNNEIKQFKADDVPQDINKPKVGYYKKSNLAGEFKKAVESKVDMKKILSDE</sequence>
<name>A0A8D8X5S8_9HEMI</name>
<organism evidence="8">
    <name type="scientific">Cacopsylla melanoneura</name>
    <dbReference type="NCBI Taxonomy" id="428564"/>
    <lineage>
        <taxon>Eukaryota</taxon>
        <taxon>Metazoa</taxon>
        <taxon>Ecdysozoa</taxon>
        <taxon>Arthropoda</taxon>
        <taxon>Hexapoda</taxon>
        <taxon>Insecta</taxon>
        <taxon>Pterygota</taxon>
        <taxon>Neoptera</taxon>
        <taxon>Paraneoptera</taxon>
        <taxon>Hemiptera</taxon>
        <taxon>Sternorrhyncha</taxon>
        <taxon>Psylloidea</taxon>
        <taxon>Psyllidae</taxon>
        <taxon>Psyllinae</taxon>
        <taxon>Cacopsylla</taxon>
    </lineage>
</organism>
<dbReference type="EMBL" id="HBUF01147704">
    <property type="protein sequence ID" value="CAG6647571.1"/>
    <property type="molecule type" value="Transcribed_RNA"/>
</dbReference>
<protein>
    <recommendedName>
        <fullName evidence="6">Small ribosomal subunit protein mS23</fullName>
    </recommendedName>
</protein>
<evidence type="ECO:0000256" key="2">
    <source>
        <dbReference type="ARBA" id="ARBA00009864"/>
    </source>
</evidence>
<dbReference type="EMBL" id="HBUF01270270">
    <property type="protein sequence ID" value="CAG6684973.1"/>
    <property type="molecule type" value="Transcribed_RNA"/>
</dbReference>
<dbReference type="CDD" id="cd23701">
    <property type="entry name" value="At1g26750"/>
    <property type="match status" value="1"/>
</dbReference>
<keyword evidence="3 8" id="KW-0689">Ribosomal protein</keyword>
<evidence type="ECO:0000259" key="7">
    <source>
        <dbReference type="Pfam" id="PF10484"/>
    </source>
</evidence>